<evidence type="ECO:0000256" key="10">
    <source>
        <dbReference type="RuleBase" id="RU000461"/>
    </source>
</evidence>
<evidence type="ECO:0000256" key="6">
    <source>
        <dbReference type="ARBA" id="ARBA00023002"/>
    </source>
</evidence>
<dbReference type="InterPro" id="IPR002403">
    <property type="entry name" value="Cyt_P450_E_grp-IV"/>
</dbReference>
<dbReference type="GO" id="GO:0020037">
    <property type="term" value="F:heme binding"/>
    <property type="evidence" value="ECO:0007669"/>
    <property type="project" value="InterPro"/>
</dbReference>
<proteinExistence type="inferred from homology"/>
<evidence type="ECO:0000256" key="5">
    <source>
        <dbReference type="ARBA" id="ARBA00022723"/>
    </source>
</evidence>
<evidence type="ECO:0000256" key="2">
    <source>
        <dbReference type="ARBA" id="ARBA00005179"/>
    </source>
</evidence>
<dbReference type="GO" id="GO:0005506">
    <property type="term" value="F:iron ion binding"/>
    <property type="evidence" value="ECO:0007669"/>
    <property type="project" value="InterPro"/>
</dbReference>
<dbReference type="PANTHER" id="PTHR24305">
    <property type="entry name" value="CYTOCHROME P450"/>
    <property type="match status" value="1"/>
</dbReference>
<dbReference type="InterPro" id="IPR050121">
    <property type="entry name" value="Cytochrome_P450_monoxygenase"/>
</dbReference>
<evidence type="ECO:0000256" key="3">
    <source>
        <dbReference type="ARBA" id="ARBA00010617"/>
    </source>
</evidence>
<dbReference type="EC" id="1.-.-.-" evidence="11"/>
<dbReference type="InterPro" id="IPR001128">
    <property type="entry name" value="Cyt_P450"/>
</dbReference>
<dbReference type="Gene3D" id="1.10.630.10">
    <property type="entry name" value="Cytochrome P450"/>
    <property type="match status" value="1"/>
</dbReference>
<dbReference type="GO" id="GO:0016705">
    <property type="term" value="F:oxidoreductase activity, acting on paired donors, with incorporation or reduction of molecular oxygen"/>
    <property type="evidence" value="ECO:0007669"/>
    <property type="project" value="InterPro"/>
</dbReference>
<dbReference type="InterPro" id="IPR017972">
    <property type="entry name" value="Cyt_P450_CS"/>
</dbReference>
<evidence type="ECO:0000256" key="8">
    <source>
        <dbReference type="ARBA" id="ARBA00023033"/>
    </source>
</evidence>
<gene>
    <name evidence="11" type="primary">V5XZS6</name>
</gene>
<evidence type="ECO:0000256" key="1">
    <source>
        <dbReference type="ARBA" id="ARBA00001971"/>
    </source>
</evidence>
<comment type="similarity">
    <text evidence="3 10">Belongs to the cytochrome P450 family.</text>
</comment>
<feature type="binding site" description="axial binding residue" evidence="9">
    <location>
        <position position="205"/>
    </location>
    <ligand>
        <name>heme</name>
        <dbReference type="ChEBI" id="CHEBI:30413"/>
    </ligand>
    <ligandPart>
        <name>Fe</name>
        <dbReference type="ChEBI" id="CHEBI:18248"/>
    </ligandPart>
</feature>
<dbReference type="PRINTS" id="PR00465">
    <property type="entry name" value="EP450IV"/>
</dbReference>
<name>A0A5K1JZC6_9APHY</name>
<evidence type="ECO:0000256" key="9">
    <source>
        <dbReference type="PIRSR" id="PIRSR602403-1"/>
    </source>
</evidence>
<sequence>MDILWHLPLTARMRAHEKNAAEMMRTRVKAVDLPGYRDLSSYLIDGDVCLKDLEADAIVAIIGGSDNTSITVTFAIYFLLAAPEYHRRLRKELDDAFPDPASPLSLATLAELEFLDAVINETLRLTSPYFNPRIIGRGGSVLDGKYIPAGTVVALAAHSQQVSPDNFYPSPQEFLPDRWLPEGLGPETRTNKAMLASFSYGAHSCIGKVLAYHQMRLALARLMLAFDFELQDGFDIAGFRAGILNMRTMFLEKQMYVKVTRRPGVDLDAWMNALA</sequence>
<organism evidence="11">
    <name type="scientific">Ganoderma boninense</name>
    <dbReference type="NCBI Taxonomy" id="34458"/>
    <lineage>
        <taxon>Eukaryota</taxon>
        <taxon>Fungi</taxon>
        <taxon>Dikarya</taxon>
        <taxon>Basidiomycota</taxon>
        <taxon>Agaricomycotina</taxon>
        <taxon>Agaricomycetes</taxon>
        <taxon>Polyporales</taxon>
        <taxon>Polyporaceae</taxon>
        <taxon>Ganoderma</taxon>
    </lineage>
</organism>
<dbReference type="InterPro" id="IPR036396">
    <property type="entry name" value="Cyt_P450_sf"/>
</dbReference>
<dbReference type="PANTHER" id="PTHR24305:SF166">
    <property type="entry name" value="CYTOCHROME P450 12A4, MITOCHONDRIAL-RELATED"/>
    <property type="match status" value="1"/>
</dbReference>
<keyword evidence="6 10" id="KW-0560">Oxidoreductase</keyword>
<keyword evidence="5 9" id="KW-0479">Metal-binding</keyword>
<dbReference type="GO" id="GO:0004497">
    <property type="term" value="F:monooxygenase activity"/>
    <property type="evidence" value="ECO:0007669"/>
    <property type="project" value="UniProtKB-KW"/>
</dbReference>
<evidence type="ECO:0000256" key="7">
    <source>
        <dbReference type="ARBA" id="ARBA00023004"/>
    </source>
</evidence>
<keyword evidence="4 9" id="KW-0349">Heme</keyword>
<comment type="cofactor">
    <cofactor evidence="1 9">
        <name>heme</name>
        <dbReference type="ChEBI" id="CHEBI:30413"/>
    </cofactor>
</comment>
<comment type="pathway">
    <text evidence="2">Secondary metabolite biosynthesis.</text>
</comment>
<keyword evidence="7 9" id="KW-0408">Iron</keyword>
<dbReference type="PRINTS" id="PR00385">
    <property type="entry name" value="P450"/>
</dbReference>
<dbReference type="SUPFAM" id="SSF48264">
    <property type="entry name" value="Cytochrome P450"/>
    <property type="match status" value="1"/>
</dbReference>
<evidence type="ECO:0000256" key="4">
    <source>
        <dbReference type="ARBA" id="ARBA00022617"/>
    </source>
</evidence>
<accession>A0A5K1JZC6</accession>
<evidence type="ECO:0000313" key="11">
    <source>
        <dbReference type="EMBL" id="VWO96798.1"/>
    </source>
</evidence>
<protein>
    <submittedName>
        <fullName evidence="11">Cytochrome P450 monooxygenase AKT7 )</fullName>
        <ecNumber evidence="11">1.-.-.-</ecNumber>
    </submittedName>
</protein>
<dbReference type="Pfam" id="PF00067">
    <property type="entry name" value="p450"/>
    <property type="match status" value="1"/>
</dbReference>
<reference evidence="11" key="1">
    <citation type="submission" date="2019-10" db="EMBL/GenBank/DDBJ databases">
        <authorList>
            <person name="Nor Muhammad N."/>
        </authorList>
    </citation>
    <scope>NUCLEOTIDE SEQUENCE</scope>
</reference>
<keyword evidence="8 10" id="KW-0503">Monooxygenase</keyword>
<dbReference type="AlphaFoldDB" id="A0A5K1JZC6"/>
<dbReference type="PROSITE" id="PS00086">
    <property type="entry name" value="CYTOCHROME_P450"/>
    <property type="match status" value="1"/>
</dbReference>
<dbReference type="EMBL" id="LR725923">
    <property type="protein sequence ID" value="VWO96798.1"/>
    <property type="molecule type" value="Genomic_DNA"/>
</dbReference>